<dbReference type="PANTHER" id="PTHR11592:SF78">
    <property type="entry name" value="GLUTATHIONE PEROXIDASE"/>
    <property type="match status" value="1"/>
</dbReference>
<evidence type="ECO:0000256" key="1">
    <source>
        <dbReference type="ARBA" id="ARBA00006926"/>
    </source>
</evidence>
<protein>
    <submittedName>
        <fullName evidence="4">Glutathione peroxidase_like protein d</fullName>
    </submittedName>
</protein>
<dbReference type="EMBL" id="LR785582">
    <property type="protein sequence ID" value="CAB3250829.1"/>
    <property type="molecule type" value="mRNA"/>
</dbReference>
<dbReference type="InterPro" id="IPR036249">
    <property type="entry name" value="Thioredoxin-like_sf"/>
</dbReference>
<dbReference type="Gene3D" id="3.40.30.10">
    <property type="entry name" value="Glutaredoxin"/>
    <property type="match status" value="1"/>
</dbReference>
<dbReference type="InterPro" id="IPR000889">
    <property type="entry name" value="Glutathione_peroxidase"/>
</dbReference>
<dbReference type="PANTHER" id="PTHR11592">
    <property type="entry name" value="GLUTATHIONE PEROXIDASE"/>
    <property type="match status" value="1"/>
</dbReference>
<comment type="similarity">
    <text evidence="1">Belongs to the glutathione peroxidase family.</text>
</comment>
<evidence type="ECO:0000256" key="2">
    <source>
        <dbReference type="ARBA" id="ARBA00022559"/>
    </source>
</evidence>
<reference evidence="4" key="1">
    <citation type="submission" date="2020-04" db="EMBL/GenBank/DDBJ databases">
        <authorList>
            <person name="Neveu A P."/>
        </authorList>
    </citation>
    <scope>NUCLEOTIDE SEQUENCE</scope>
    <source>
        <tissue evidence="4">Whole embryo</tissue>
    </source>
</reference>
<gene>
    <name evidence="4" type="primary">Gpx4</name>
</gene>
<accession>A0A6F9DDB6</accession>
<dbReference type="PROSITE" id="PS51355">
    <property type="entry name" value="GLUTATHIONE_PEROXID_3"/>
    <property type="match status" value="1"/>
</dbReference>
<keyword evidence="3" id="KW-0560">Oxidoreductase</keyword>
<name>A0A6F9DDB6_9ASCI</name>
<dbReference type="AlphaFoldDB" id="A0A6F9DDB6"/>
<keyword evidence="2 4" id="KW-0575">Peroxidase</keyword>
<dbReference type="GO" id="GO:0004601">
    <property type="term" value="F:peroxidase activity"/>
    <property type="evidence" value="ECO:0007669"/>
    <property type="project" value="UniProtKB-KW"/>
</dbReference>
<proteinExistence type="evidence at transcript level"/>
<dbReference type="GO" id="GO:0006979">
    <property type="term" value="P:response to oxidative stress"/>
    <property type="evidence" value="ECO:0007669"/>
    <property type="project" value="InterPro"/>
</dbReference>
<organism evidence="4">
    <name type="scientific">Phallusia mammillata</name>
    <dbReference type="NCBI Taxonomy" id="59560"/>
    <lineage>
        <taxon>Eukaryota</taxon>
        <taxon>Metazoa</taxon>
        <taxon>Chordata</taxon>
        <taxon>Tunicata</taxon>
        <taxon>Ascidiacea</taxon>
        <taxon>Phlebobranchia</taxon>
        <taxon>Ascidiidae</taxon>
        <taxon>Phallusia</taxon>
    </lineage>
</organism>
<sequence>MFSKIEVNGKGASPLFKFLQKHKNTSGTLTNAIKWNFTKFLVDKDGIPRKRYSPQTSPLSMENDIKKML</sequence>
<evidence type="ECO:0000313" key="4">
    <source>
        <dbReference type="EMBL" id="CAB3250829.1"/>
    </source>
</evidence>
<dbReference type="SUPFAM" id="SSF52833">
    <property type="entry name" value="Thioredoxin-like"/>
    <property type="match status" value="1"/>
</dbReference>
<evidence type="ECO:0000256" key="3">
    <source>
        <dbReference type="ARBA" id="ARBA00023002"/>
    </source>
</evidence>